<evidence type="ECO:0000256" key="1">
    <source>
        <dbReference type="SAM" id="MobiDB-lite"/>
    </source>
</evidence>
<gene>
    <name evidence="4" type="ORF">LAESUDRAFT_724223</name>
</gene>
<dbReference type="AlphaFoldDB" id="A0A165F1Z2"/>
<accession>A0A165F1Z2</accession>
<feature type="transmembrane region" description="Helical" evidence="2">
    <location>
        <begin position="17"/>
        <end position="35"/>
    </location>
</feature>
<evidence type="ECO:0000256" key="2">
    <source>
        <dbReference type="SAM" id="Phobius"/>
    </source>
</evidence>
<feature type="transmembrane region" description="Helical" evidence="2">
    <location>
        <begin position="89"/>
        <end position="109"/>
    </location>
</feature>
<feature type="compositionally biased region" description="Low complexity" evidence="1">
    <location>
        <begin position="156"/>
        <end position="173"/>
    </location>
</feature>
<evidence type="ECO:0000313" key="4">
    <source>
        <dbReference type="EMBL" id="KZT08205.1"/>
    </source>
</evidence>
<proteinExistence type="predicted"/>
<dbReference type="InParanoid" id="A0A165F1Z2"/>
<feature type="domain" description="DUF6534" evidence="3">
    <location>
        <begin position="21"/>
        <end position="105"/>
    </location>
</feature>
<evidence type="ECO:0000259" key="3">
    <source>
        <dbReference type="Pfam" id="PF20152"/>
    </source>
</evidence>
<dbReference type="Pfam" id="PF20152">
    <property type="entry name" value="DUF6534"/>
    <property type="match status" value="1"/>
</dbReference>
<feature type="transmembrane region" description="Helical" evidence="2">
    <location>
        <begin position="56"/>
        <end position="77"/>
    </location>
</feature>
<evidence type="ECO:0000313" key="5">
    <source>
        <dbReference type="Proteomes" id="UP000076871"/>
    </source>
</evidence>
<feature type="region of interest" description="Disordered" evidence="1">
    <location>
        <begin position="149"/>
        <end position="173"/>
    </location>
</feature>
<dbReference type="GeneID" id="63825597"/>
<sequence length="173" mass="19194">MATIGSLAGEIGGLLRGFPQLIADLQISTCLFYLLRKTRGQSGSPATQKVVNKVSIYTINRGVLICALQALQIGLFLGDLKDGTIRSLLVSLPASTTYLNTILTMYLYALQRQRSADSHFTRLNARHHVSKVYNQREFRSMPLGAMLTQMRSPSHQAEQAQADNDQQQQKMVP</sequence>
<dbReference type="RefSeq" id="XP_040765945.1">
    <property type="nucleotide sequence ID" value="XM_040908568.1"/>
</dbReference>
<dbReference type="Proteomes" id="UP000076871">
    <property type="component" value="Unassembled WGS sequence"/>
</dbReference>
<keyword evidence="2" id="KW-0472">Membrane</keyword>
<name>A0A165F1Z2_9APHY</name>
<organism evidence="4 5">
    <name type="scientific">Laetiporus sulphureus 93-53</name>
    <dbReference type="NCBI Taxonomy" id="1314785"/>
    <lineage>
        <taxon>Eukaryota</taxon>
        <taxon>Fungi</taxon>
        <taxon>Dikarya</taxon>
        <taxon>Basidiomycota</taxon>
        <taxon>Agaricomycotina</taxon>
        <taxon>Agaricomycetes</taxon>
        <taxon>Polyporales</taxon>
        <taxon>Laetiporus</taxon>
    </lineage>
</organism>
<reference evidence="4 5" key="1">
    <citation type="journal article" date="2016" name="Mol. Biol. Evol.">
        <title>Comparative Genomics of Early-Diverging Mushroom-Forming Fungi Provides Insights into the Origins of Lignocellulose Decay Capabilities.</title>
        <authorList>
            <person name="Nagy L.G."/>
            <person name="Riley R."/>
            <person name="Tritt A."/>
            <person name="Adam C."/>
            <person name="Daum C."/>
            <person name="Floudas D."/>
            <person name="Sun H."/>
            <person name="Yadav J.S."/>
            <person name="Pangilinan J."/>
            <person name="Larsson K.H."/>
            <person name="Matsuura K."/>
            <person name="Barry K."/>
            <person name="Labutti K."/>
            <person name="Kuo R."/>
            <person name="Ohm R.A."/>
            <person name="Bhattacharya S.S."/>
            <person name="Shirouzu T."/>
            <person name="Yoshinaga Y."/>
            <person name="Martin F.M."/>
            <person name="Grigoriev I.V."/>
            <person name="Hibbett D.S."/>
        </authorList>
    </citation>
    <scope>NUCLEOTIDE SEQUENCE [LARGE SCALE GENOMIC DNA]</scope>
    <source>
        <strain evidence="4 5">93-53</strain>
    </source>
</reference>
<dbReference type="InterPro" id="IPR045339">
    <property type="entry name" value="DUF6534"/>
</dbReference>
<protein>
    <recommendedName>
        <fullName evidence="3">DUF6534 domain-containing protein</fullName>
    </recommendedName>
</protein>
<dbReference type="EMBL" id="KV427616">
    <property type="protein sequence ID" value="KZT08205.1"/>
    <property type="molecule type" value="Genomic_DNA"/>
</dbReference>
<keyword evidence="2" id="KW-0812">Transmembrane</keyword>
<keyword evidence="2" id="KW-1133">Transmembrane helix</keyword>
<keyword evidence="5" id="KW-1185">Reference proteome</keyword>